<gene>
    <name evidence="2" type="ORF">GCM10009720_20580</name>
</gene>
<accession>A0ABN2ULR1</accession>
<dbReference type="Pfam" id="PF18029">
    <property type="entry name" value="Glyoxalase_6"/>
    <property type="match status" value="1"/>
</dbReference>
<sequence length="123" mass="13429">MNITWEALTIDAADPVELAHWWAETLGWHVVEADPAGTQVENSSGGSPSLFFIPVSDHKVTKNRLHLDVLAEDYAGAVEGLMARGAQRVDIGQPKDAGWVVMQVPEGNEFCVLEPTDEQARYG</sequence>
<feature type="domain" description="Glyoxalase-like" evidence="1">
    <location>
        <begin position="8"/>
        <end position="113"/>
    </location>
</feature>
<protein>
    <submittedName>
        <fullName evidence="2">VOC family protein</fullName>
    </submittedName>
</protein>
<dbReference type="InterPro" id="IPR029068">
    <property type="entry name" value="Glyas_Bleomycin-R_OHBP_Dase"/>
</dbReference>
<dbReference type="InterPro" id="IPR041581">
    <property type="entry name" value="Glyoxalase_6"/>
</dbReference>
<dbReference type="PANTHER" id="PTHR35908">
    <property type="entry name" value="HYPOTHETICAL FUSION PROTEIN"/>
    <property type="match status" value="1"/>
</dbReference>
<evidence type="ECO:0000259" key="1">
    <source>
        <dbReference type="Pfam" id="PF18029"/>
    </source>
</evidence>
<dbReference type="Gene3D" id="3.10.180.10">
    <property type="entry name" value="2,3-Dihydroxybiphenyl 1,2-Dioxygenase, domain 1"/>
    <property type="match status" value="1"/>
</dbReference>
<dbReference type="PANTHER" id="PTHR35908:SF1">
    <property type="entry name" value="CONSERVED PROTEIN"/>
    <property type="match status" value="1"/>
</dbReference>
<evidence type="ECO:0000313" key="2">
    <source>
        <dbReference type="EMBL" id="GAA2039982.1"/>
    </source>
</evidence>
<dbReference type="RefSeq" id="WP_343958296.1">
    <property type="nucleotide sequence ID" value="NZ_BAAAMN010000043.1"/>
</dbReference>
<proteinExistence type="predicted"/>
<dbReference type="Proteomes" id="UP001501461">
    <property type="component" value="Unassembled WGS sequence"/>
</dbReference>
<reference evidence="2 3" key="1">
    <citation type="journal article" date="2019" name="Int. J. Syst. Evol. Microbiol.">
        <title>The Global Catalogue of Microorganisms (GCM) 10K type strain sequencing project: providing services to taxonomists for standard genome sequencing and annotation.</title>
        <authorList>
            <consortium name="The Broad Institute Genomics Platform"/>
            <consortium name="The Broad Institute Genome Sequencing Center for Infectious Disease"/>
            <person name="Wu L."/>
            <person name="Ma J."/>
        </authorList>
    </citation>
    <scope>NUCLEOTIDE SEQUENCE [LARGE SCALE GENOMIC DNA]</scope>
    <source>
        <strain evidence="2 3">JCM 13595</strain>
    </source>
</reference>
<name>A0ABN2ULR1_9MICC</name>
<comment type="caution">
    <text evidence="2">The sequence shown here is derived from an EMBL/GenBank/DDBJ whole genome shotgun (WGS) entry which is preliminary data.</text>
</comment>
<dbReference type="CDD" id="cd06587">
    <property type="entry name" value="VOC"/>
    <property type="match status" value="1"/>
</dbReference>
<dbReference type="SUPFAM" id="SSF54593">
    <property type="entry name" value="Glyoxalase/Bleomycin resistance protein/Dihydroxybiphenyl dioxygenase"/>
    <property type="match status" value="1"/>
</dbReference>
<keyword evidence="3" id="KW-1185">Reference proteome</keyword>
<evidence type="ECO:0000313" key="3">
    <source>
        <dbReference type="Proteomes" id="UP001501461"/>
    </source>
</evidence>
<organism evidence="2 3">
    <name type="scientific">Yaniella flava</name>
    <dbReference type="NCBI Taxonomy" id="287930"/>
    <lineage>
        <taxon>Bacteria</taxon>
        <taxon>Bacillati</taxon>
        <taxon>Actinomycetota</taxon>
        <taxon>Actinomycetes</taxon>
        <taxon>Micrococcales</taxon>
        <taxon>Micrococcaceae</taxon>
        <taxon>Yaniella</taxon>
    </lineage>
</organism>
<dbReference type="EMBL" id="BAAAMN010000043">
    <property type="protein sequence ID" value="GAA2039982.1"/>
    <property type="molecule type" value="Genomic_DNA"/>
</dbReference>